<keyword evidence="2" id="KW-1133">Transmembrane helix</keyword>
<proteinExistence type="predicted"/>
<feature type="compositionally biased region" description="Polar residues" evidence="1">
    <location>
        <begin position="1"/>
        <end position="12"/>
    </location>
</feature>
<sequence>MSLPLPNQNIHRQSLSSSISGLYQSRPHQLSGRRHPHHNRHHHGSRSSTLSSVASHILPSKSTSDGNMTNSVKANDTDSQRSLEEASDAGSSSAVETLTFVRLAPYFESIPNRKYTSLSRMRQQQCVNLATDPSLRSLHSMDDLRLNGIFSQTILEDREPITEGKQNPSYFLLQTSTPKRQNPGNQPETSKSNPIPLLITTTTSSNNTDNSNASSSNPCRILSRLWRYVLVTGGLSLLIIVLGTTLATEAGYQGPLVMRFRGTHLFTNWEAYCYYPLRSLLLGMFQ</sequence>
<organism evidence="3 4">
    <name type="scientific">Hymenolepis diminuta</name>
    <name type="common">Rat tapeworm</name>
    <dbReference type="NCBI Taxonomy" id="6216"/>
    <lineage>
        <taxon>Eukaryota</taxon>
        <taxon>Metazoa</taxon>
        <taxon>Spiralia</taxon>
        <taxon>Lophotrochozoa</taxon>
        <taxon>Platyhelminthes</taxon>
        <taxon>Cestoda</taxon>
        <taxon>Eucestoda</taxon>
        <taxon>Cyclophyllidea</taxon>
        <taxon>Hymenolepididae</taxon>
        <taxon>Hymenolepis</taxon>
    </lineage>
</organism>
<accession>A0A564YTV1</accession>
<dbReference type="EMBL" id="CABIJS010000388">
    <property type="protein sequence ID" value="VUZ50707.1"/>
    <property type="molecule type" value="Genomic_DNA"/>
</dbReference>
<gene>
    <name evidence="3" type="ORF">WMSIL1_LOCUS9584</name>
</gene>
<feature type="compositionally biased region" description="Polar residues" evidence="1">
    <location>
        <begin position="49"/>
        <end position="74"/>
    </location>
</feature>
<feature type="compositionally biased region" description="Basic residues" evidence="1">
    <location>
        <begin position="31"/>
        <end position="45"/>
    </location>
</feature>
<feature type="compositionally biased region" description="Polar residues" evidence="1">
    <location>
        <begin position="175"/>
        <end position="193"/>
    </location>
</feature>
<dbReference type="AlphaFoldDB" id="A0A564YTV1"/>
<feature type="compositionally biased region" description="Basic and acidic residues" evidence="1">
    <location>
        <begin position="75"/>
        <end position="84"/>
    </location>
</feature>
<feature type="region of interest" description="Disordered" evidence="1">
    <location>
        <begin position="175"/>
        <end position="216"/>
    </location>
</feature>
<evidence type="ECO:0000313" key="3">
    <source>
        <dbReference type="EMBL" id="VUZ50707.1"/>
    </source>
</evidence>
<dbReference type="Proteomes" id="UP000321570">
    <property type="component" value="Unassembled WGS sequence"/>
</dbReference>
<keyword evidence="2" id="KW-0472">Membrane</keyword>
<feature type="region of interest" description="Disordered" evidence="1">
    <location>
        <begin position="1"/>
        <end position="91"/>
    </location>
</feature>
<evidence type="ECO:0000256" key="1">
    <source>
        <dbReference type="SAM" id="MobiDB-lite"/>
    </source>
</evidence>
<feature type="compositionally biased region" description="Low complexity" evidence="1">
    <location>
        <begin position="200"/>
        <end position="216"/>
    </location>
</feature>
<keyword evidence="2" id="KW-0812">Transmembrane</keyword>
<evidence type="ECO:0000313" key="4">
    <source>
        <dbReference type="Proteomes" id="UP000321570"/>
    </source>
</evidence>
<keyword evidence="4" id="KW-1185">Reference proteome</keyword>
<name>A0A564YTV1_HYMDI</name>
<protein>
    <submittedName>
        <fullName evidence="3">Uncharacterized protein</fullName>
    </submittedName>
</protein>
<feature type="compositionally biased region" description="Low complexity" evidence="1">
    <location>
        <begin position="13"/>
        <end position="25"/>
    </location>
</feature>
<evidence type="ECO:0000256" key="2">
    <source>
        <dbReference type="SAM" id="Phobius"/>
    </source>
</evidence>
<feature type="transmembrane region" description="Helical" evidence="2">
    <location>
        <begin position="225"/>
        <end position="252"/>
    </location>
</feature>
<reference evidence="3 4" key="1">
    <citation type="submission" date="2019-07" db="EMBL/GenBank/DDBJ databases">
        <authorList>
            <person name="Jastrzebski P J."/>
            <person name="Paukszto L."/>
            <person name="Jastrzebski P J."/>
        </authorList>
    </citation>
    <scope>NUCLEOTIDE SEQUENCE [LARGE SCALE GENOMIC DNA]</scope>
    <source>
        <strain evidence="3 4">WMS-il1</strain>
    </source>
</reference>